<dbReference type="EMBL" id="LSRX01000254">
    <property type="protein sequence ID" value="OLQ02813.1"/>
    <property type="molecule type" value="Genomic_DNA"/>
</dbReference>
<proteinExistence type="predicted"/>
<dbReference type="OrthoDB" id="2119228at2759"/>
<evidence type="ECO:0000256" key="1">
    <source>
        <dbReference type="SAM" id="MobiDB-lite"/>
    </source>
</evidence>
<keyword evidence="3" id="KW-1185">Reference proteome</keyword>
<dbReference type="Gene3D" id="1.10.418.10">
    <property type="entry name" value="Calponin-like domain"/>
    <property type="match status" value="1"/>
</dbReference>
<accession>A0A1Q9E5Y1</accession>
<evidence type="ECO:0000313" key="3">
    <source>
        <dbReference type="Proteomes" id="UP000186817"/>
    </source>
</evidence>
<reference evidence="2 3" key="1">
    <citation type="submission" date="2016-02" db="EMBL/GenBank/DDBJ databases">
        <title>Genome analysis of coral dinoflagellate symbionts highlights evolutionary adaptations to a symbiotic lifestyle.</title>
        <authorList>
            <person name="Aranda M."/>
            <person name="Li Y."/>
            <person name="Liew Y.J."/>
            <person name="Baumgarten S."/>
            <person name="Simakov O."/>
            <person name="Wilson M."/>
            <person name="Piel J."/>
            <person name="Ashoor H."/>
            <person name="Bougouffa S."/>
            <person name="Bajic V.B."/>
            <person name="Ryu T."/>
            <person name="Ravasi T."/>
            <person name="Bayer T."/>
            <person name="Micklem G."/>
            <person name="Kim H."/>
            <person name="Bhak J."/>
            <person name="Lajeunesse T.C."/>
            <person name="Voolstra C.R."/>
        </authorList>
    </citation>
    <scope>NUCLEOTIDE SEQUENCE [LARGE SCALE GENOMIC DNA]</scope>
    <source>
        <strain evidence="2 3">CCMP2467</strain>
    </source>
</reference>
<evidence type="ECO:0000313" key="2">
    <source>
        <dbReference type="EMBL" id="OLQ02813.1"/>
    </source>
</evidence>
<dbReference type="Proteomes" id="UP000186817">
    <property type="component" value="Unassembled WGS sequence"/>
</dbReference>
<dbReference type="SUPFAM" id="SSF47576">
    <property type="entry name" value="Calponin-homology domain, CH-domain"/>
    <property type="match status" value="1"/>
</dbReference>
<comment type="caution">
    <text evidence="2">The sequence shown here is derived from an EMBL/GenBank/DDBJ whole genome shotgun (WGS) entry which is preliminary data.</text>
</comment>
<feature type="compositionally biased region" description="Low complexity" evidence="1">
    <location>
        <begin position="163"/>
        <end position="175"/>
    </location>
</feature>
<dbReference type="GO" id="GO:0008017">
    <property type="term" value="F:microtubule binding"/>
    <property type="evidence" value="ECO:0007669"/>
    <property type="project" value="InterPro"/>
</dbReference>
<dbReference type="InterPro" id="IPR027328">
    <property type="entry name" value="MAPRE"/>
</dbReference>
<gene>
    <name evidence="2" type="primary">mapre1</name>
    <name evidence="2" type="ORF">AK812_SmicGene14305</name>
</gene>
<organism evidence="2 3">
    <name type="scientific">Symbiodinium microadriaticum</name>
    <name type="common">Dinoflagellate</name>
    <name type="synonym">Zooxanthella microadriatica</name>
    <dbReference type="NCBI Taxonomy" id="2951"/>
    <lineage>
        <taxon>Eukaryota</taxon>
        <taxon>Sar</taxon>
        <taxon>Alveolata</taxon>
        <taxon>Dinophyceae</taxon>
        <taxon>Suessiales</taxon>
        <taxon>Symbiodiniaceae</taxon>
        <taxon>Symbiodinium</taxon>
    </lineage>
</organism>
<sequence length="207" mass="23813">MRLAMHQKRVSPQMAKEWSPYMYANGRMFHRKVNWMARAEHEYIPNYKALQVAFDKLDIERNIPVDQLIRAKYQDNLEFLQWVKCFWEREGGLGRLDYDPVAAREGKTLPPWVWAQDYGACEKENFKPRAPVARTLEVEKKPVSRPAPRQPVQTAARTPRSVNSSLNNSLNTSNSAETEALKVKVEAQNEVTNPIPPGSCVPGMKFQ</sequence>
<name>A0A1Q9E5Y1_SYMMI</name>
<dbReference type="PANTHER" id="PTHR10623">
    <property type="entry name" value="MICROTUBULE-ASSOCIATED PROTEIN RP/EB FAMILY MEMBER"/>
    <property type="match status" value="1"/>
</dbReference>
<feature type="compositionally biased region" description="Polar residues" evidence="1">
    <location>
        <begin position="151"/>
        <end position="162"/>
    </location>
</feature>
<protein>
    <submittedName>
        <fullName evidence="2">Microtubule-associated protein RP/EB family member 1</fullName>
    </submittedName>
</protein>
<dbReference type="InterPro" id="IPR036872">
    <property type="entry name" value="CH_dom_sf"/>
</dbReference>
<dbReference type="AlphaFoldDB" id="A0A1Q9E5Y1"/>
<feature type="region of interest" description="Disordered" evidence="1">
    <location>
        <begin position="138"/>
        <end position="177"/>
    </location>
</feature>